<dbReference type="OrthoDB" id="1925573at2759"/>
<evidence type="ECO:0000259" key="2">
    <source>
        <dbReference type="Pfam" id="PF04937"/>
    </source>
</evidence>
<dbReference type="PANTHER" id="PTHR32166">
    <property type="entry name" value="OSJNBA0013A04.12 PROTEIN"/>
    <property type="match status" value="1"/>
</dbReference>
<dbReference type="Pfam" id="PF04937">
    <property type="entry name" value="DUF659"/>
    <property type="match status" value="1"/>
</dbReference>
<feature type="domain" description="DUF659" evidence="2">
    <location>
        <begin position="32"/>
        <end position="123"/>
    </location>
</feature>
<keyword evidence="1" id="KW-0472">Membrane</keyword>
<comment type="caution">
    <text evidence="3">The sequence shown here is derived from an EMBL/GenBank/DDBJ whole genome shotgun (WGS) entry which is preliminary data.</text>
</comment>
<name>A0A811S992_9POAL</name>
<accession>A0A811S992</accession>
<dbReference type="InterPro" id="IPR007021">
    <property type="entry name" value="DUF659"/>
</dbReference>
<dbReference type="SUPFAM" id="SSF53098">
    <property type="entry name" value="Ribonuclease H-like"/>
    <property type="match status" value="1"/>
</dbReference>
<gene>
    <name evidence="3" type="ORF">NCGR_LOCUS63245</name>
</gene>
<evidence type="ECO:0000313" key="3">
    <source>
        <dbReference type="EMBL" id="CAD6339147.1"/>
    </source>
</evidence>
<feature type="transmembrane region" description="Helical" evidence="1">
    <location>
        <begin position="315"/>
        <end position="335"/>
    </location>
</feature>
<dbReference type="AlphaFoldDB" id="A0A811S992"/>
<protein>
    <recommendedName>
        <fullName evidence="2">DUF659 domain-containing protein</fullName>
    </recommendedName>
</protein>
<dbReference type="InterPro" id="IPR012337">
    <property type="entry name" value="RNaseH-like_sf"/>
</dbReference>
<evidence type="ECO:0000313" key="4">
    <source>
        <dbReference type="Proteomes" id="UP000604825"/>
    </source>
</evidence>
<keyword evidence="4" id="KW-1185">Reference proteome</keyword>
<proteinExistence type="predicted"/>
<organism evidence="3 4">
    <name type="scientific">Miscanthus lutarioriparius</name>
    <dbReference type="NCBI Taxonomy" id="422564"/>
    <lineage>
        <taxon>Eukaryota</taxon>
        <taxon>Viridiplantae</taxon>
        <taxon>Streptophyta</taxon>
        <taxon>Embryophyta</taxon>
        <taxon>Tracheophyta</taxon>
        <taxon>Spermatophyta</taxon>
        <taxon>Magnoliopsida</taxon>
        <taxon>Liliopsida</taxon>
        <taxon>Poales</taxon>
        <taxon>Poaceae</taxon>
        <taxon>PACMAD clade</taxon>
        <taxon>Panicoideae</taxon>
        <taxon>Andropogonodae</taxon>
        <taxon>Andropogoneae</taxon>
        <taxon>Saccharinae</taxon>
        <taxon>Miscanthus</taxon>
    </lineage>
</organism>
<sequence>MECGVAFNAANSRQFEIACEAMTQYGSAPRERFTESVDASSEVHSATMLADLLQEKIEDIGRDNVVQVVTDNGANYKAAGKILMDRIPTLFWSPCAAHCLDLMLEEIGNLKAFKKPIARAKRVTNFIYRHGRLLSAMRAQTGGTDLVRTAKTRFATSFLTLKSLYKNKDALKSLFQSQQVQDIVLSLEFWNSREDCLRASAPLLIVLRAVDGDEKPAMPEVWALMNHAKERIKQSFNIPTKDGLLKKIMEIIERRWVKQMDHPFAWKNDTDVETQMKINRRAIEYEEQRGEAFSNKMAKESYDKMNPRRNLPRRAAALFKIIDALEMFLLLLLSLKMAKRKTKLKTHMMMRICFKGMDATWEKSF</sequence>
<keyword evidence="1" id="KW-1133">Transmembrane helix</keyword>
<evidence type="ECO:0000256" key="1">
    <source>
        <dbReference type="SAM" id="Phobius"/>
    </source>
</evidence>
<keyword evidence="1" id="KW-0812">Transmembrane</keyword>
<dbReference type="EMBL" id="CAJGYO010000019">
    <property type="protein sequence ID" value="CAD6339147.1"/>
    <property type="molecule type" value="Genomic_DNA"/>
</dbReference>
<reference evidence="3" key="1">
    <citation type="submission" date="2020-10" db="EMBL/GenBank/DDBJ databases">
        <authorList>
            <person name="Han B."/>
            <person name="Lu T."/>
            <person name="Zhao Q."/>
            <person name="Huang X."/>
            <person name="Zhao Y."/>
        </authorList>
    </citation>
    <scope>NUCLEOTIDE SEQUENCE</scope>
</reference>
<dbReference type="PANTHER" id="PTHR32166:SF74">
    <property type="entry name" value="OS05G0256350 PROTEIN"/>
    <property type="match status" value="1"/>
</dbReference>
<dbReference type="Proteomes" id="UP000604825">
    <property type="component" value="Unassembled WGS sequence"/>
</dbReference>